<comment type="caution">
    <text evidence="2">The sequence shown here is derived from an EMBL/GenBank/DDBJ whole genome shotgun (WGS) entry which is preliminary data.</text>
</comment>
<feature type="transmembrane region" description="Helical" evidence="1">
    <location>
        <begin position="168"/>
        <end position="186"/>
    </location>
</feature>
<keyword evidence="3" id="KW-1185">Reference proteome</keyword>
<dbReference type="Proteomes" id="UP000266673">
    <property type="component" value="Unassembled WGS sequence"/>
</dbReference>
<accession>A0A397VK69</accession>
<keyword evidence="1" id="KW-1133">Transmembrane helix</keyword>
<dbReference type="AlphaFoldDB" id="A0A397VK69"/>
<keyword evidence="1" id="KW-0812">Transmembrane</keyword>
<gene>
    <name evidence="2" type="ORF">C2G38_2140296</name>
</gene>
<evidence type="ECO:0000313" key="2">
    <source>
        <dbReference type="EMBL" id="RIB22221.1"/>
    </source>
</evidence>
<protein>
    <submittedName>
        <fullName evidence="2">Uncharacterized protein</fullName>
    </submittedName>
</protein>
<keyword evidence="1" id="KW-0472">Membrane</keyword>
<feature type="transmembrane region" description="Helical" evidence="1">
    <location>
        <begin position="63"/>
        <end position="84"/>
    </location>
</feature>
<name>A0A397VK69_9GLOM</name>
<organism evidence="2 3">
    <name type="scientific">Gigaspora rosea</name>
    <dbReference type="NCBI Taxonomy" id="44941"/>
    <lineage>
        <taxon>Eukaryota</taxon>
        <taxon>Fungi</taxon>
        <taxon>Fungi incertae sedis</taxon>
        <taxon>Mucoromycota</taxon>
        <taxon>Glomeromycotina</taxon>
        <taxon>Glomeromycetes</taxon>
        <taxon>Diversisporales</taxon>
        <taxon>Gigasporaceae</taxon>
        <taxon>Gigaspora</taxon>
    </lineage>
</organism>
<dbReference type="PANTHER" id="PTHR36854:SF1">
    <property type="entry name" value="TRANSMEMBRANE PROTEIN"/>
    <property type="match status" value="1"/>
</dbReference>
<dbReference type="OrthoDB" id="2142503at2759"/>
<proteinExistence type="predicted"/>
<dbReference type="EMBL" id="QKWP01000319">
    <property type="protein sequence ID" value="RIB22221.1"/>
    <property type="molecule type" value="Genomic_DNA"/>
</dbReference>
<reference evidence="2 3" key="1">
    <citation type="submission" date="2018-06" db="EMBL/GenBank/DDBJ databases">
        <title>Comparative genomics reveals the genomic features of Rhizophagus irregularis, R. cerebriforme, R. diaphanum and Gigaspora rosea, and their symbiotic lifestyle signature.</title>
        <authorList>
            <person name="Morin E."/>
            <person name="San Clemente H."/>
            <person name="Chen E.C.H."/>
            <person name="De La Providencia I."/>
            <person name="Hainaut M."/>
            <person name="Kuo A."/>
            <person name="Kohler A."/>
            <person name="Murat C."/>
            <person name="Tang N."/>
            <person name="Roy S."/>
            <person name="Loubradou J."/>
            <person name="Henrissat B."/>
            <person name="Grigoriev I.V."/>
            <person name="Corradi N."/>
            <person name="Roux C."/>
            <person name="Martin F.M."/>
        </authorList>
    </citation>
    <scope>NUCLEOTIDE SEQUENCE [LARGE SCALE GENOMIC DNA]</scope>
    <source>
        <strain evidence="2 3">DAOM 194757</strain>
    </source>
</reference>
<evidence type="ECO:0000313" key="3">
    <source>
        <dbReference type="Proteomes" id="UP000266673"/>
    </source>
</evidence>
<dbReference type="PANTHER" id="PTHR36854">
    <property type="entry name" value="CHROMOSOME 9, WHOLE GENOME SHOTGUN SEQUENCE"/>
    <property type="match status" value="1"/>
</dbReference>
<sequence length="209" mass="23268">MKSVYFGYTGSGPGHCAVNSAFFKFCTTRFARSNLVSQSNISSKYLKHTSYLHLFKAMSRPSLISRLATLSIISYFLLLILLLIPTVINAANVISFCKCVCAENTTIAALNSGQICAECNKTFCKDYMKENCSDANGKFADENGKGKEGCEIQVTATCFERDSNKDEAIVYFYITITIGLLVTAFMKPFVEKWLNRPNPPHFYTSMPNS</sequence>
<evidence type="ECO:0000256" key="1">
    <source>
        <dbReference type="SAM" id="Phobius"/>
    </source>
</evidence>